<feature type="domain" description="Integrase SAM-like N-terminal" evidence="3">
    <location>
        <begin position="78"/>
        <end position="158"/>
    </location>
</feature>
<dbReference type="EMBL" id="CP000474">
    <property type="protein sequence ID" value="ABM09718.1"/>
    <property type="molecule type" value="Genomic_DNA"/>
</dbReference>
<reference evidence="4 5" key="1">
    <citation type="journal article" date="2006" name="PLoS Genet.">
        <title>Secrets of soil survival revealed by the genome sequence of Arthrobacter aurescens TC1.</title>
        <authorList>
            <person name="Mongodin E.F."/>
            <person name="Shapir N."/>
            <person name="Daugherty S.C."/>
            <person name="DeBoy R.T."/>
            <person name="Emerson J.B."/>
            <person name="Shvartzbeyn A."/>
            <person name="Radune D."/>
            <person name="Vamathevan J."/>
            <person name="Riggs F."/>
            <person name="Grinberg V."/>
            <person name="Khouri H."/>
            <person name="Wackett L.P."/>
            <person name="Nelson K.E."/>
            <person name="Sadowsky M.J."/>
        </authorList>
    </citation>
    <scope>NUCLEOTIDE SEQUENCE [LARGE SCALE GENOMIC DNA]</scope>
    <source>
        <strain evidence="4 5">TC1</strain>
    </source>
</reference>
<dbReference type="GO" id="GO:0015074">
    <property type="term" value="P:DNA integration"/>
    <property type="evidence" value="ECO:0007669"/>
    <property type="project" value="InterPro"/>
</dbReference>
<proteinExistence type="predicted"/>
<evidence type="ECO:0000313" key="4">
    <source>
        <dbReference type="EMBL" id="ABM09718.1"/>
    </source>
</evidence>
<dbReference type="STRING" id="290340.AAur_1394"/>
<dbReference type="AlphaFoldDB" id="A1R4K6"/>
<dbReference type="InterPro" id="IPR010998">
    <property type="entry name" value="Integrase_recombinase_N"/>
</dbReference>
<dbReference type="GO" id="GO:0006310">
    <property type="term" value="P:DNA recombination"/>
    <property type="evidence" value="ECO:0007669"/>
    <property type="project" value="UniProtKB-KW"/>
</dbReference>
<dbReference type="InterPro" id="IPR011010">
    <property type="entry name" value="DNA_brk_join_enz"/>
</dbReference>
<accession>A1R4K6</accession>
<dbReference type="eggNOG" id="COG4974">
    <property type="taxonomic scope" value="Bacteria"/>
</dbReference>
<evidence type="ECO:0000313" key="5">
    <source>
        <dbReference type="Proteomes" id="UP000000637"/>
    </source>
</evidence>
<organism evidence="4 5">
    <name type="scientific">Paenarthrobacter aurescens (strain TC1)</name>
    <dbReference type="NCBI Taxonomy" id="290340"/>
    <lineage>
        <taxon>Bacteria</taxon>
        <taxon>Bacillati</taxon>
        <taxon>Actinomycetota</taxon>
        <taxon>Actinomycetes</taxon>
        <taxon>Micrococcales</taxon>
        <taxon>Micrococcaceae</taxon>
        <taxon>Paenarthrobacter</taxon>
    </lineage>
</organism>
<dbReference type="SUPFAM" id="SSF56349">
    <property type="entry name" value="DNA breaking-rejoining enzymes"/>
    <property type="match status" value="1"/>
</dbReference>
<dbReference type="GO" id="GO:0003677">
    <property type="term" value="F:DNA binding"/>
    <property type="evidence" value="ECO:0007669"/>
    <property type="project" value="UniProtKB-KW"/>
</dbReference>
<dbReference type="Gene3D" id="1.10.150.130">
    <property type="match status" value="1"/>
</dbReference>
<dbReference type="InterPro" id="IPR004107">
    <property type="entry name" value="Integrase_SAM-like_N"/>
</dbReference>
<sequence length="521" mass="58884">MLPVLERLRRDHWRMADVRMAWQVFFAPDRIDWASDELLNRALGSFAYDRDASGAWLPWAGRPIFVDAAGVPHSALNGFFAGVKMRNRAASTNRRYAYSLSVWVNFLAARGKDWDSAVEDDVVDFKFWRRSDPRNPRRVSGSAWASDLAGLAMFYDWAGRVVGGPPLFAAAEANGFRMGHAGGGARRTDLRPSTVRGADVKWLSPRAYRRWRDVGIHGLTPLGSERVRWRPRSQSRDAAFADGLYGSGLRLQEWSSVLMLELDREVSDSQYASFRLADACAKGLHGHPYWLRGDVLEQVATYRETERAAAVRSARASGLYEGTHGRMVVEEARRGVLRVSTLRGGRSFTSAVQVNDLSPSERFRLMVRTTNGLEPAMLWLNEDGSPRPKDAWHKSFARANARVKKAGIDRLECRPHMLRHSFALRWFAVGRLVWSRQIDGLDADHQRDLREQFGDTWSLVQTMLGHSDVNTTKNVYLEPFRGLEARLLLEYGKSVLDAEPLLAVLSSDPRVRLLDETEADL</sequence>
<evidence type="ECO:0000259" key="3">
    <source>
        <dbReference type="Pfam" id="PF02899"/>
    </source>
</evidence>
<dbReference type="InterPro" id="IPR013762">
    <property type="entry name" value="Integrase-like_cat_sf"/>
</dbReference>
<protein>
    <submittedName>
        <fullName evidence="4">Phage integrase family domain protein</fullName>
    </submittedName>
</protein>
<dbReference type="Proteomes" id="UP000000637">
    <property type="component" value="Chromosome"/>
</dbReference>
<keyword evidence="2" id="KW-0233">DNA recombination</keyword>
<dbReference type="HOGENOM" id="CLU_044959_0_0_11"/>
<dbReference type="Pfam" id="PF02899">
    <property type="entry name" value="Phage_int_SAM_1"/>
    <property type="match status" value="1"/>
</dbReference>
<evidence type="ECO:0000256" key="2">
    <source>
        <dbReference type="ARBA" id="ARBA00023172"/>
    </source>
</evidence>
<keyword evidence="1" id="KW-0238">DNA-binding</keyword>
<dbReference type="Gene3D" id="1.10.443.10">
    <property type="entry name" value="Intergrase catalytic core"/>
    <property type="match status" value="1"/>
</dbReference>
<keyword evidence="5" id="KW-1185">Reference proteome</keyword>
<evidence type="ECO:0000256" key="1">
    <source>
        <dbReference type="ARBA" id="ARBA00023125"/>
    </source>
</evidence>
<dbReference type="KEGG" id="aau:AAur_1394"/>
<name>A1R4K6_PAEAT</name>
<gene>
    <name evidence="4" type="ordered locus">AAur_1394</name>
</gene>